<dbReference type="RefSeq" id="WP_309956168.1">
    <property type="nucleotide sequence ID" value="NZ_JAVDUJ010000001.1"/>
</dbReference>
<evidence type="ECO:0000256" key="2">
    <source>
        <dbReference type="SAM" id="Phobius"/>
    </source>
</evidence>
<evidence type="ECO:0000313" key="4">
    <source>
        <dbReference type="Proteomes" id="UP001266099"/>
    </source>
</evidence>
<gene>
    <name evidence="3" type="ORF">J2S36_001020</name>
</gene>
<feature type="compositionally biased region" description="Polar residues" evidence="1">
    <location>
        <begin position="113"/>
        <end position="126"/>
    </location>
</feature>
<dbReference type="EMBL" id="JAVDUJ010000001">
    <property type="protein sequence ID" value="MDR6939477.1"/>
    <property type="molecule type" value="Genomic_DNA"/>
</dbReference>
<evidence type="ECO:0000256" key="1">
    <source>
        <dbReference type="SAM" id="MobiDB-lite"/>
    </source>
</evidence>
<dbReference type="Proteomes" id="UP001266099">
    <property type="component" value="Unassembled WGS sequence"/>
</dbReference>
<feature type="transmembrane region" description="Helical" evidence="2">
    <location>
        <begin position="327"/>
        <end position="346"/>
    </location>
</feature>
<feature type="region of interest" description="Disordered" evidence="1">
    <location>
        <begin position="1"/>
        <end position="47"/>
    </location>
</feature>
<accession>A0ABU1T269</accession>
<feature type="compositionally biased region" description="Basic and acidic residues" evidence="1">
    <location>
        <begin position="29"/>
        <end position="45"/>
    </location>
</feature>
<sequence>MHTPTDPYNSANRRPFEDDDEVLAPIEEVSDHAENSETSGLDRGESGVLEYGDAEALAWDKVFTAQSAAVAGETDEPVSAQEDTIDSFTADSNALTENAAVAPSVTENAASEKLATSANSPSSHNDFSFGEGFNTLPAEQRANAGLGDVLSAHSADEARYDATQDEFVPGFVASGSAENIGIGASGAPAVAAAGALGAVDATAPQAAPAVSTQPTSLGGFMHPGISADDDAQRRARWEQGPSAYLNDEDIDLEAPGGRAWTHVGIFFLTLLLIPITWYLLSDASVRLNLVENNPWDTGVVSFAAILELFGGLVGMLLLILLARASSLGAQIFGFILTVGGMAALIVPNTVKSWFTDLDQAIGDFNAFTANVVHHLDLDFGSGRIAIFGLVLLASGLTAHFARRSGAERATIYERRKALGLDE</sequence>
<feature type="transmembrane region" description="Helical" evidence="2">
    <location>
        <begin position="259"/>
        <end position="280"/>
    </location>
</feature>
<protein>
    <submittedName>
        <fullName evidence="3">Uncharacterized protein</fullName>
    </submittedName>
</protein>
<reference evidence="3 4" key="1">
    <citation type="submission" date="2023-07" db="EMBL/GenBank/DDBJ databases">
        <title>Sequencing the genomes of 1000 actinobacteria strains.</title>
        <authorList>
            <person name="Klenk H.-P."/>
        </authorList>
    </citation>
    <scope>NUCLEOTIDE SEQUENCE [LARGE SCALE GENOMIC DNA]</scope>
    <source>
        <strain evidence="3 4">DSM 15539</strain>
    </source>
</reference>
<feature type="transmembrane region" description="Helical" evidence="2">
    <location>
        <begin position="384"/>
        <end position="401"/>
    </location>
</feature>
<comment type="caution">
    <text evidence="3">The sequence shown here is derived from an EMBL/GenBank/DDBJ whole genome shotgun (WGS) entry which is preliminary data.</text>
</comment>
<name>A0ABU1T269_9ACTO</name>
<feature type="transmembrane region" description="Helical" evidence="2">
    <location>
        <begin position="300"/>
        <end position="320"/>
    </location>
</feature>
<feature type="region of interest" description="Disordered" evidence="1">
    <location>
        <begin position="113"/>
        <end position="133"/>
    </location>
</feature>
<keyword evidence="2" id="KW-1133">Transmembrane helix</keyword>
<keyword evidence="2" id="KW-0472">Membrane</keyword>
<keyword evidence="4" id="KW-1185">Reference proteome</keyword>
<evidence type="ECO:0000313" key="3">
    <source>
        <dbReference type="EMBL" id="MDR6939477.1"/>
    </source>
</evidence>
<keyword evidence="2" id="KW-0812">Transmembrane</keyword>
<organism evidence="3 4">
    <name type="scientific">Arcanobacterium hippocoleae</name>
    <dbReference type="NCBI Taxonomy" id="149017"/>
    <lineage>
        <taxon>Bacteria</taxon>
        <taxon>Bacillati</taxon>
        <taxon>Actinomycetota</taxon>
        <taxon>Actinomycetes</taxon>
        <taxon>Actinomycetales</taxon>
        <taxon>Actinomycetaceae</taxon>
        <taxon>Arcanobacterium</taxon>
    </lineage>
</organism>
<proteinExistence type="predicted"/>
<feature type="compositionally biased region" description="Polar residues" evidence="1">
    <location>
        <begin position="1"/>
        <end position="12"/>
    </location>
</feature>